<evidence type="ECO:0000313" key="1">
    <source>
        <dbReference type="EMBL" id="MCJ8151390.1"/>
    </source>
</evidence>
<keyword evidence="2" id="KW-1185">Reference proteome</keyword>
<dbReference type="RefSeq" id="WP_241604527.1">
    <property type="nucleotide sequence ID" value="NZ_JAKVIN010000008.1"/>
</dbReference>
<comment type="caution">
    <text evidence="1">The sequence shown here is derived from an EMBL/GenBank/DDBJ whole genome shotgun (WGS) entry which is preliminary data.</text>
</comment>
<geneLocation type="plasmid" evidence="1">
    <name>unnamed</name>
</geneLocation>
<accession>A0ABT0CS11</accession>
<dbReference type="EMBL" id="JAKVIN010000008">
    <property type="protein sequence ID" value="MCJ8151390.1"/>
    <property type="molecule type" value="Genomic_DNA"/>
</dbReference>
<protein>
    <submittedName>
        <fullName evidence="1">Uncharacterized protein</fullName>
    </submittedName>
</protein>
<gene>
    <name evidence="1" type="ORF">MKI86_19800</name>
</gene>
<sequence length="75" mass="7997">MRNPATVASQTCVGGFEIRLRESIDAYGNDIAPVTNGFDHVMGADDRVIMAFLLPSLSSPFMLAPYSPNDAPPAV</sequence>
<keyword evidence="1" id="KW-0614">Plasmid</keyword>
<proteinExistence type="predicted"/>
<reference evidence="1 2" key="1">
    <citation type="submission" date="2022-02" db="EMBL/GenBank/DDBJ databases">
        <title>Shinella B3.7 sp. nov., isolated from Sediment (Zhairuo Island).</title>
        <authorList>
            <person name="Chen G."/>
        </authorList>
    </citation>
    <scope>NUCLEOTIDE SEQUENCE [LARGE SCALE GENOMIC DNA]</scope>
    <source>
        <strain evidence="1 2">B3.7</strain>
        <plasmid evidence="1">unnamed</plasmid>
    </source>
</reference>
<evidence type="ECO:0000313" key="2">
    <source>
        <dbReference type="Proteomes" id="UP001201844"/>
    </source>
</evidence>
<organism evidence="1 2">
    <name type="scientific">Shinella sedimenti</name>
    <dbReference type="NCBI Taxonomy" id="2919913"/>
    <lineage>
        <taxon>Bacteria</taxon>
        <taxon>Pseudomonadati</taxon>
        <taxon>Pseudomonadota</taxon>
        <taxon>Alphaproteobacteria</taxon>
        <taxon>Hyphomicrobiales</taxon>
        <taxon>Rhizobiaceae</taxon>
        <taxon>Shinella</taxon>
    </lineage>
</organism>
<feature type="non-terminal residue" evidence="1">
    <location>
        <position position="75"/>
    </location>
</feature>
<dbReference type="Proteomes" id="UP001201844">
    <property type="component" value="Unassembled WGS sequence"/>
</dbReference>
<name>A0ABT0CS11_9HYPH</name>